<dbReference type="Gene3D" id="3.60.15.10">
    <property type="entry name" value="Ribonuclease Z/Hydroxyacylglutathione hydrolase-like"/>
    <property type="match status" value="1"/>
</dbReference>
<accession>A0A117ICG1</accession>
<dbReference type="OrthoDB" id="9802991at2"/>
<dbReference type="InterPro" id="IPR036866">
    <property type="entry name" value="RibonucZ/Hydroxyglut_hydro"/>
</dbReference>
<dbReference type="SUPFAM" id="SSF56281">
    <property type="entry name" value="Metallo-hydrolase/oxidoreductase"/>
    <property type="match status" value="1"/>
</dbReference>
<proteinExistence type="predicted"/>
<dbReference type="PANTHER" id="PTHR42773">
    <property type="entry name" value="METALLO-BETA-LACTAMASE-RELATED"/>
    <property type="match status" value="1"/>
</dbReference>
<sequence>MRQIRADLWETSVDRPFPGLTTHAYLWTGGESGNVLFYSTQTDRDFAEFESLGGVTHQYLSHRDEAGPMLRSIRERFGTTLHAPATELLEIGMHAHVDVPLGSRHVDRNGIEVIPTPGHSPGSTCYLVPGVNGQTYLFTGDTIVLDADGTWVAGYIPAFSDAQPLAQSLQVLAGLHPDLVITSAFPGKSGVHVPGAQRWAECVEQARERLALVA</sequence>
<dbReference type="RefSeq" id="WP_062660132.1">
    <property type="nucleotide sequence ID" value="NZ_BCSY01000135.1"/>
</dbReference>
<dbReference type="Pfam" id="PF00753">
    <property type="entry name" value="Lactamase_B"/>
    <property type="match status" value="1"/>
</dbReference>
<name>A0A117ICG1_MYCCR</name>
<evidence type="ECO:0000313" key="2">
    <source>
        <dbReference type="EMBL" id="GAS99480.1"/>
    </source>
</evidence>
<gene>
    <name evidence="2" type="ORF">RMCC_6445</name>
</gene>
<feature type="domain" description="Metallo-beta-lactamase" evidence="1">
    <location>
        <begin position="96"/>
        <end position="182"/>
    </location>
</feature>
<dbReference type="STRING" id="228230.RMCC_6445"/>
<evidence type="ECO:0000313" key="3">
    <source>
        <dbReference type="Proteomes" id="UP000069443"/>
    </source>
</evidence>
<keyword evidence="3" id="KW-1185">Reference proteome</keyword>
<dbReference type="InterPro" id="IPR001279">
    <property type="entry name" value="Metallo-B-lactamas"/>
</dbReference>
<reference evidence="3" key="1">
    <citation type="journal article" date="2016" name="Genome Announc.">
        <title>Draft Genome Sequences of Five Rapidly Growing Mycobacterium Species, M. thermoresistibile, M. fortuitum subsp. acetamidolyticum, M. canariasense, M. brisbanense, and M. novocastrense.</title>
        <authorList>
            <person name="Katahira K."/>
            <person name="Ogura Y."/>
            <person name="Gotoh Y."/>
            <person name="Hayashi T."/>
        </authorList>
    </citation>
    <scope>NUCLEOTIDE SEQUENCE [LARGE SCALE GENOMIC DNA]</scope>
    <source>
        <strain evidence="3">JCM15298</strain>
    </source>
</reference>
<organism evidence="2 3">
    <name type="scientific">Mycolicibacterium canariasense</name>
    <name type="common">Mycobacterium canariasense</name>
    <dbReference type="NCBI Taxonomy" id="228230"/>
    <lineage>
        <taxon>Bacteria</taxon>
        <taxon>Bacillati</taxon>
        <taxon>Actinomycetota</taxon>
        <taxon>Actinomycetes</taxon>
        <taxon>Mycobacteriales</taxon>
        <taxon>Mycobacteriaceae</taxon>
        <taxon>Mycolicibacterium</taxon>
    </lineage>
</organism>
<protein>
    <submittedName>
        <fullName evidence="2">Beta-lactamase</fullName>
    </submittedName>
</protein>
<dbReference type="Proteomes" id="UP000069443">
    <property type="component" value="Unassembled WGS sequence"/>
</dbReference>
<dbReference type="EMBL" id="BCSY01000135">
    <property type="protein sequence ID" value="GAS99480.1"/>
    <property type="molecule type" value="Genomic_DNA"/>
</dbReference>
<dbReference type="AlphaFoldDB" id="A0A117ICG1"/>
<evidence type="ECO:0000259" key="1">
    <source>
        <dbReference type="Pfam" id="PF00753"/>
    </source>
</evidence>
<comment type="caution">
    <text evidence="2">The sequence shown here is derived from an EMBL/GenBank/DDBJ whole genome shotgun (WGS) entry which is preliminary data.</text>
</comment>
<reference evidence="3" key="2">
    <citation type="submission" date="2016-02" db="EMBL/GenBank/DDBJ databases">
        <title>Draft genome sequence of five rapidly growing Mycobacterium species.</title>
        <authorList>
            <person name="Katahira K."/>
            <person name="Gotou Y."/>
            <person name="Iida K."/>
            <person name="Ogura Y."/>
            <person name="Hayashi T."/>
        </authorList>
    </citation>
    <scope>NUCLEOTIDE SEQUENCE [LARGE SCALE GENOMIC DNA]</scope>
    <source>
        <strain evidence="3">JCM15298</strain>
    </source>
</reference>
<dbReference type="PANTHER" id="PTHR42773:SF1">
    <property type="entry name" value="METALLO-BETA-LACTAMASE FAMILY PROTEIN"/>
    <property type="match status" value="1"/>
</dbReference>